<feature type="transmembrane region" description="Helical" evidence="1">
    <location>
        <begin position="388"/>
        <end position="413"/>
    </location>
</feature>
<feature type="transmembrane region" description="Helical" evidence="1">
    <location>
        <begin position="856"/>
        <end position="874"/>
    </location>
</feature>
<dbReference type="PANTHER" id="PTHR32063:SF78">
    <property type="entry name" value="ACRB_ACRD_ACRF FAMILY PROTEIN"/>
    <property type="match status" value="1"/>
</dbReference>
<feature type="transmembrane region" description="Helical" evidence="1">
    <location>
        <begin position="465"/>
        <end position="492"/>
    </location>
</feature>
<keyword evidence="3" id="KW-1185">Reference proteome</keyword>
<feature type="transmembrane region" description="Helical" evidence="1">
    <location>
        <begin position="336"/>
        <end position="355"/>
    </location>
</feature>
<accession>A0A212R8P5</accession>
<dbReference type="GO" id="GO:0005886">
    <property type="term" value="C:plasma membrane"/>
    <property type="evidence" value="ECO:0007669"/>
    <property type="project" value="TreeGrafter"/>
</dbReference>
<dbReference type="Gene3D" id="3.30.70.1320">
    <property type="entry name" value="Multidrug efflux transporter AcrB pore domain like"/>
    <property type="match status" value="1"/>
</dbReference>
<feature type="transmembrane region" description="Helical" evidence="1">
    <location>
        <begin position="881"/>
        <end position="901"/>
    </location>
</feature>
<organism evidence="2 3">
    <name type="scientific">Arboricoccus pini</name>
    <dbReference type="NCBI Taxonomy" id="1963835"/>
    <lineage>
        <taxon>Bacteria</taxon>
        <taxon>Pseudomonadati</taxon>
        <taxon>Pseudomonadota</taxon>
        <taxon>Alphaproteobacteria</taxon>
        <taxon>Geminicoccales</taxon>
        <taxon>Geminicoccaceae</taxon>
        <taxon>Arboricoccus</taxon>
    </lineage>
</organism>
<evidence type="ECO:0000313" key="3">
    <source>
        <dbReference type="Proteomes" id="UP000197065"/>
    </source>
</evidence>
<dbReference type="AlphaFoldDB" id="A0A212R8P5"/>
<dbReference type="Pfam" id="PF00873">
    <property type="entry name" value="ACR_tran"/>
    <property type="match status" value="1"/>
</dbReference>
<keyword evidence="1" id="KW-1133">Transmembrane helix</keyword>
<gene>
    <name evidence="2" type="ORF">SAMN07250955_106181</name>
</gene>
<dbReference type="Gene3D" id="3.30.70.1430">
    <property type="entry name" value="Multidrug efflux transporter AcrB pore domain"/>
    <property type="match status" value="2"/>
</dbReference>
<feature type="transmembrane region" description="Helical" evidence="1">
    <location>
        <begin position="953"/>
        <end position="973"/>
    </location>
</feature>
<proteinExistence type="predicted"/>
<keyword evidence="1" id="KW-0472">Membrane</keyword>
<dbReference type="PRINTS" id="PR00702">
    <property type="entry name" value="ACRIFLAVINRP"/>
</dbReference>
<dbReference type="EMBL" id="FYEH01000006">
    <property type="protein sequence ID" value="SNB68383.1"/>
    <property type="molecule type" value="Genomic_DNA"/>
</dbReference>
<dbReference type="SUPFAM" id="SSF82693">
    <property type="entry name" value="Multidrug efflux transporter AcrB pore domain, PN1, PN2, PC1 and PC2 subdomains"/>
    <property type="match status" value="3"/>
</dbReference>
<feature type="transmembrane region" description="Helical" evidence="1">
    <location>
        <begin position="907"/>
        <end position="932"/>
    </location>
</feature>
<evidence type="ECO:0000256" key="1">
    <source>
        <dbReference type="SAM" id="Phobius"/>
    </source>
</evidence>
<dbReference type="Proteomes" id="UP000197065">
    <property type="component" value="Unassembled WGS sequence"/>
</dbReference>
<dbReference type="PANTHER" id="PTHR32063">
    <property type="match status" value="1"/>
</dbReference>
<protein>
    <submittedName>
        <fullName evidence="2">Multidrug efflux pump</fullName>
    </submittedName>
</protein>
<dbReference type="RefSeq" id="WP_088561474.1">
    <property type="nucleotide sequence ID" value="NZ_FYEH01000006.1"/>
</dbReference>
<feature type="transmembrane region" description="Helical" evidence="1">
    <location>
        <begin position="985"/>
        <end position="1011"/>
    </location>
</feature>
<reference evidence="2 3" key="1">
    <citation type="submission" date="2017-06" db="EMBL/GenBank/DDBJ databases">
        <authorList>
            <person name="Kim H.J."/>
            <person name="Triplett B.A."/>
        </authorList>
    </citation>
    <scope>NUCLEOTIDE SEQUENCE [LARGE SCALE GENOMIC DNA]</scope>
    <source>
        <strain evidence="2 3">B29T1</strain>
    </source>
</reference>
<dbReference type="InterPro" id="IPR001036">
    <property type="entry name" value="Acrflvin-R"/>
</dbReference>
<dbReference type="Gene3D" id="1.20.1640.10">
    <property type="entry name" value="Multidrug efflux transporter AcrB transmembrane domain"/>
    <property type="match status" value="2"/>
</dbReference>
<dbReference type="SUPFAM" id="SSF82866">
    <property type="entry name" value="Multidrug efflux transporter AcrB transmembrane domain"/>
    <property type="match status" value="2"/>
</dbReference>
<feature type="transmembrane region" description="Helical" evidence="1">
    <location>
        <begin position="530"/>
        <end position="550"/>
    </location>
</feature>
<keyword evidence="1" id="KW-0812">Transmembrane</keyword>
<name>A0A212R8P5_9PROT</name>
<sequence>MRLSVSAPFIRRPIATLLLSIALLLTGLIAYPFLPVASLPMVDLPTIRVTASEPGADPETIAATLAAPLERRMGEIAGVTSITSSSTLGSTNINVQFDLSRDIDGAARDVQAAINAAAEDLPSDLTQQPRLRKSNPASIPILILAMTSDQSPSRDLYDVADTTVGPRLSQIEGVAEVTVSGGEQPAIRVAVDPRRLAARGIKLDDVRTAIANSNVLSPLGVFDSSDLSITIGLNGQLKTPAAYAEVPIKLADGTIVRLGDIATIREGSRSRLNAGWFNQKPAILLFVQKAADANTVATVARIRAQLPKLAEFIPAGMSVNIVSDRTEVIQASVHDLQFTLLLSAVLVMAVVAVFLRRIVPTLAAGLALPLSLAGTLAVMWILDYSLDNLSLMALTISVGFVVDDAIVMIENVFAHLERGMRPLRAAMEGARQIGFTVISISISLVAAFIPILFMSGIQGRFLREFAVTLSVAVVISAIVSLVVTPVVCAYFIKRSPRPGETWLDRRIEPLLDALASGYERSLRWALKRRAWMSGATLVVLIMTIGLFRIIPAGTLPQDDTSLMFGSVQGPANASFERMKALQEEVIAILRQDPAIESVASSIGSSVFSAGNSSNMFVALKPFEQRDASIFQVIERLRPQMQRIIGAQVFFFPAQEVPTGPRQTSGQFQYTLWSPDLTLLTRYAATVTEAMRKVDGVTDVSNDRNEPGPQARLIVDRDAASRLGVSMQDIDAALNDAFSQRQISTMYGSRNQYQVVLEAEGGTHRSLAGIGHIYLAGTDGASVPLSALIRIVRDVSPLTVNHQGQFPSVTISYNLRPGTAPGTALAAINEMVDGLHLPDEIHTIPISGFSASSSQEGLLLIAAVIAVYLTLGILYESLRHPLTIISTLPSAGLGALLALKLFGMDLSLIALIGILLLIGIVKKNGIMLVDFALQAERNQGLPAKEAITRAAVERFRPIMMTTLAALLGAVPLLIFTGPGSALRRPLGVAIVGGLLISQLLTIYTTPVIYLLMDKIRWPFASRSGEAKVRQAPLMEP</sequence>
<dbReference type="Gene3D" id="3.30.2090.10">
    <property type="entry name" value="Multidrug efflux transporter AcrB TolC docking domain, DN and DC subdomains"/>
    <property type="match status" value="2"/>
</dbReference>
<dbReference type="Gene3D" id="3.30.70.1440">
    <property type="entry name" value="Multidrug efflux transporter AcrB pore domain"/>
    <property type="match status" value="1"/>
</dbReference>
<dbReference type="InterPro" id="IPR027463">
    <property type="entry name" value="AcrB_DN_DC_subdom"/>
</dbReference>
<evidence type="ECO:0000313" key="2">
    <source>
        <dbReference type="EMBL" id="SNB68383.1"/>
    </source>
</evidence>
<dbReference type="OrthoDB" id="9806532at2"/>
<feature type="transmembrane region" description="Helical" evidence="1">
    <location>
        <begin position="362"/>
        <end position="382"/>
    </location>
</feature>
<dbReference type="GO" id="GO:0042910">
    <property type="term" value="F:xenobiotic transmembrane transporter activity"/>
    <property type="evidence" value="ECO:0007669"/>
    <property type="project" value="TreeGrafter"/>
</dbReference>
<dbReference type="SUPFAM" id="SSF82714">
    <property type="entry name" value="Multidrug efflux transporter AcrB TolC docking domain, DN and DC subdomains"/>
    <property type="match status" value="2"/>
</dbReference>
<feature type="transmembrane region" description="Helical" evidence="1">
    <location>
        <begin position="433"/>
        <end position="453"/>
    </location>
</feature>